<keyword evidence="3" id="KW-1185">Reference proteome</keyword>
<dbReference type="Pfam" id="PF00753">
    <property type="entry name" value="Lactamase_B"/>
    <property type="match status" value="1"/>
</dbReference>
<dbReference type="InterPro" id="IPR050855">
    <property type="entry name" value="NDM-1-like"/>
</dbReference>
<dbReference type="InterPro" id="IPR001279">
    <property type="entry name" value="Metallo-B-lactamas"/>
</dbReference>
<dbReference type="PANTHER" id="PTHR42951:SF4">
    <property type="entry name" value="ACYL-COENZYME A THIOESTERASE MBLAC2"/>
    <property type="match status" value="1"/>
</dbReference>
<reference evidence="3" key="1">
    <citation type="journal article" date="2019" name="Int. J. Syst. Evol. Microbiol.">
        <title>The Global Catalogue of Microorganisms (GCM) 10K type strain sequencing project: providing services to taxonomists for standard genome sequencing and annotation.</title>
        <authorList>
            <consortium name="The Broad Institute Genomics Platform"/>
            <consortium name="The Broad Institute Genome Sequencing Center for Infectious Disease"/>
            <person name="Wu L."/>
            <person name="Ma J."/>
        </authorList>
    </citation>
    <scope>NUCLEOTIDE SEQUENCE [LARGE SCALE GENOMIC DNA]</scope>
    <source>
        <strain evidence="3">JCM 8201</strain>
    </source>
</reference>
<dbReference type="EMBL" id="BAAATZ010000027">
    <property type="protein sequence ID" value="GAA2733937.1"/>
    <property type="molecule type" value="Genomic_DNA"/>
</dbReference>
<dbReference type="PANTHER" id="PTHR42951">
    <property type="entry name" value="METALLO-BETA-LACTAMASE DOMAIN-CONTAINING"/>
    <property type="match status" value="1"/>
</dbReference>
<proteinExistence type="predicted"/>
<organism evidence="2 3">
    <name type="scientific">Actinocorallia aurantiaca</name>
    <dbReference type="NCBI Taxonomy" id="46204"/>
    <lineage>
        <taxon>Bacteria</taxon>
        <taxon>Bacillati</taxon>
        <taxon>Actinomycetota</taxon>
        <taxon>Actinomycetes</taxon>
        <taxon>Streptosporangiales</taxon>
        <taxon>Thermomonosporaceae</taxon>
        <taxon>Actinocorallia</taxon>
    </lineage>
</organism>
<name>A0ABP6GZ56_9ACTN</name>
<sequence>MCESLVMSWEEVADRCFRRRYDGFDVNTGVIAGRLGAVLIDTRASVPEGLELREQLRELGFKAPVAVVNTHGHFDHCFGNAAFDGPFWGHLDLPGYLEREAWRTLAEDDPDWALQVEGTPVTAPSRLVRDTALIDLGDRIVELHHLGRGHTGHDLLVRVPDCGLVFAGDLVEEAGPPCYGSDSFPLDWPITLTRLLGLEPDLIVPGHGDPVGARFVERQRDAIASVALGIRETYDAGLDPLKALRSGDWPYDPALLLHAVRRGHLQLAASG</sequence>
<dbReference type="SUPFAM" id="SSF56281">
    <property type="entry name" value="Metallo-hydrolase/oxidoreductase"/>
    <property type="match status" value="1"/>
</dbReference>
<dbReference type="SMART" id="SM00849">
    <property type="entry name" value="Lactamase_B"/>
    <property type="match status" value="1"/>
</dbReference>
<protein>
    <submittedName>
        <fullName evidence="2">MBL fold metallo-hydrolase</fullName>
    </submittedName>
</protein>
<comment type="caution">
    <text evidence="2">The sequence shown here is derived from an EMBL/GenBank/DDBJ whole genome shotgun (WGS) entry which is preliminary data.</text>
</comment>
<accession>A0ABP6GZ56</accession>
<dbReference type="Gene3D" id="3.60.15.10">
    <property type="entry name" value="Ribonuclease Z/Hydroxyacylglutathione hydrolase-like"/>
    <property type="match status" value="1"/>
</dbReference>
<evidence type="ECO:0000259" key="1">
    <source>
        <dbReference type="SMART" id="SM00849"/>
    </source>
</evidence>
<gene>
    <name evidence="2" type="ORF">GCM10010439_55170</name>
</gene>
<dbReference type="Proteomes" id="UP001501842">
    <property type="component" value="Unassembled WGS sequence"/>
</dbReference>
<dbReference type="CDD" id="cd16282">
    <property type="entry name" value="metallo-hydrolase-like_MBL-fold"/>
    <property type="match status" value="1"/>
</dbReference>
<feature type="domain" description="Metallo-beta-lactamase" evidence="1">
    <location>
        <begin position="25"/>
        <end position="207"/>
    </location>
</feature>
<evidence type="ECO:0000313" key="2">
    <source>
        <dbReference type="EMBL" id="GAA2733937.1"/>
    </source>
</evidence>
<evidence type="ECO:0000313" key="3">
    <source>
        <dbReference type="Proteomes" id="UP001501842"/>
    </source>
</evidence>
<dbReference type="InterPro" id="IPR036866">
    <property type="entry name" value="RibonucZ/Hydroxyglut_hydro"/>
</dbReference>